<evidence type="ECO:0000256" key="2">
    <source>
        <dbReference type="ARBA" id="ARBA00008642"/>
    </source>
</evidence>
<evidence type="ECO:0000259" key="14">
    <source>
        <dbReference type="Pfam" id="PF08541"/>
    </source>
</evidence>
<sequence length="329" mass="35695">MNPKYAAITAVAGWVPDHKLTNKDLEKLVDTSDEWITTRTGIKERRILKDETKGTSVLAINAVNALLDKANINGEDVDLIICATSTPDMGFISTANLVGEAIGTKAMSFDVSAACSGFIYALEMGSNFIKSGNYKKVVIIGADKMSSVIDYKDRNSCILFGDGAAAVLLEPHNELGVVDALMFSDGSGKELLNVKRGSAFPYSEEQVMGEHHYFHQDGKSVFKHAVTNMSAAAAQIMQQNNLSADDVAYLVPHQANLRIIDATAKRMGVGNDKVCINIEKYGNTTGATIPLCLWDFEKQFKKGDNIILAAFGGGFTWGSVYLKWAYDAK</sequence>
<dbReference type="HAMAP" id="MF_01815">
    <property type="entry name" value="FabH"/>
    <property type="match status" value="1"/>
</dbReference>
<dbReference type="RefSeq" id="WP_044224712.1">
    <property type="nucleotide sequence ID" value="NZ_JRYR02000001.1"/>
</dbReference>
<dbReference type="FunFam" id="3.40.47.10:FF:000004">
    <property type="entry name" value="3-oxoacyl-[acyl-carrier-protein] synthase 3"/>
    <property type="match status" value="1"/>
</dbReference>
<dbReference type="OrthoDB" id="9815506at2"/>
<feature type="active site" evidence="13">
    <location>
        <position position="283"/>
    </location>
</feature>
<evidence type="ECO:0000256" key="10">
    <source>
        <dbReference type="ARBA" id="ARBA00023268"/>
    </source>
</evidence>
<dbReference type="UniPathway" id="UPA00094"/>
<keyword evidence="9 13" id="KW-0275">Fatty acid biosynthesis</keyword>
<dbReference type="GO" id="GO:0044550">
    <property type="term" value="P:secondary metabolite biosynthetic process"/>
    <property type="evidence" value="ECO:0007669"/>
    <property type="project" value="TreeGrafter"/>
</dbReference>
<comment type="catalytic activity">
    <reaction evidence="12">
        <text>malonyl-[ACP] + acetyl-CoA + H(+) = 3-oxobutanoyl-[ACP] + CO2 + CoA</text>
        <dbReference type="Rhea" id="RHEA:12080"/>
        <dbReference type="Rhea" id="RHEA-COMP:9623"/>
        <dbReference type="Rhea" id="RHEA-COMP:9625"/>
        <dbReference type="ChEBI" id="CHEBI:15378"/>
        <dbReference type="ChEBI" id="CHEBI:16526"/>
        <dbReference type="ChEBI" id="CHEBI:57287"/>
        <dbReference type="ChEBI" id="CHEBI:57288"/>
        <dbReference type="ChEBI" id="CHEBI:78449"/>
        <dbReference type="ChEBI" id="CHEBI:78450"/>
        <dbReference type="EC" id="2.3.1.180"/>
    </reaction>
    <physiologicalReaction direction="left-to-right" evidence="12">
        <dbReference type="Rhea" id="RHEA:12081"/>
    </physiologicalReaction>
</comment>
<dbReference type="InterPro" id="IPR013747">
    <property type="entry name" value="ACP_syn_III_C"/>
</dbReference>
<comment type="caution">
    <text evidence="16">The sequence shown here is derived from an EMBL/GenBank/DDBJ whole genome shotgun (WGS) entry which is preliminary data.</text>
</comment>
<keyword evidence="8 13" id="KW-0443">Lipid metabolism</keyword>
<comment type="similarity">
    <text evidence="2 13">Belongs to the thiolase-like superfamily. FabH family.</text>
</comment>
<evidence type="ECO:0000256" key="13">
    <source>
        <dbReference type="HAMAP-Rule" id="MF_01815"/>
    </source>
</evidence>
<evidence type="ECO:0000256" key="8">
    <source>
        <dbReference type="ARBA" id="ARBA00023098"/>
    </source>
</evidence>
<evidence type="ECO:0000256" key="11">
    <source>
        <dbReference type="ARBA" id="ARBA00023315"/>
    </source>
</evidence>
<dbReference type="Pfam" id="PF08541">
    <property type="entry name" value="ACP_syn_III_C"/>
    <property type="match status" value="1"/>
</dbReference>
<dbReference type="GO" id="GO:0006633">
    <property type="term" value="P:fatty acid biosynthetic process"/>
    <property type="evidence" value="ECO:0007669"/>
    <property type="project" value="UniProtKB-UniRule"/>
</dbReference>
<evidence type="ECO:0000256" key="4">
    <source>
        <dbReference type="ARBA" id="ARBA00022490"/>
    </source>
</evidence>
<evidence type="ECO:0000313" key="16">
    <source>
        <dbReference type="EMBL" id="OHX64876.1"/>
    </source>
</evidence>
<evidence type="ECO:0000256" key="9">
    <source>
        <dbReference type="ARBA" id="ARBA00023160"/>
    </source>
</evidence>
<keyword evidence="10 13" id="KW-0511">Multifunctional enzyme</keyword>
<keyword evidence="6 13" id="KW-0808">Transferase</keyword>
<evidence type="ECO:0000256" key="7">
    <source>
        <dbReference type="ARBA" id="ARBA00022832"/>
    </source>
</evidence>
<dbReference type="GO" id="GO:0004315">
    <property type="term" value="F:3-oxoacyl-[acyl-carrier-protein] synthase activity"/>
    <property type="evidence" value="ECO:0007669"/>
    <property type="project" value="InterPro"/>
</dbReference>
<keyword evidence="17" id="KW-1185">Reference proteome</keyword>
<accession>A0A1S1YV19</accession>
<dbReference type="AlphaFoldDB" id="A0A1S1YV19"/>
<comment type="pathway">
    <text evidence="1 13">Lipid metabolism; fatty acid biosynthesis.</text>
</comment>
<dbReference type="NCBIfam" id="NF006829">
    <property type="entry name" value="PRK09352.1"/>
    <property type="match status" value="1"/>
</dbReference>
<comment type="subcellular location">
    <subcellularLocation>
        <location evidence="13">Cytoplasm</location>
    </subcellularLocation>
</comment>
<feature type="domain" description="Beta-ketoacyl-[acyl-carrier-protein] synthase III C-terminal" evidence="14">
    <location>
        <begin position="237"/>
        <end position="324"/>
    </location>
</feature>
<evidence type="ECO:0000256" key="6">
    <source>
        <dbReference type="ARBA" id="ARBA00022679"/>
    </source>
</evidence>
<dbReference type="GO" id="GO:0005737">
    <property type="term" value="C:cytoplasm"/>
    <property type="evidence" value="ECO:0007669"/>
    <property type="project" value="UniProtKB-SubCell"/>
</dbReference>
<dbReference type="SUPFAM" id="SSF53901">
    <property type="entry name" value="Thiolase-like"/>
    <property type="match status" value="1"/>
</dbReference>
<protein>
    <recommendedName>
        <fullName evidence="3 13">Beta-ketoacyl-[acyl-carrier-protein] synthase III</fullName>
        <shortName evidence="13">Beta-ketoacyl-ACP synthase III</shortName>
        <shortName evidence="13">KAS III</shortName>
        <ecNumber evidence="3 13">2.3.1.180</ecNumber>
    </recommendedName>
    <alternativeName>
        <fullName evidence="13">3-oxoacyl-[acyl-carrier-protein] synthase 3</fullName>
    </alternativeName>
    <alternativeName>
        <fullName evidence="13">3-oxoacyl-[acyl-carrier-protein] synthase III</fullName>
    </alternativeName>
</protein>
<evidence type="ECO:0000256" key="1">
    <source>
        <dbReference type="ARBA" id="ARBA00005194"/>
    </source>
</evidence>
<dbReference type="EMBL" id="JRYR02000001">
    <property type="protein sequence ID" value="OHX64876.1"/>
    <property type="molecule type" value="Genomic_DNA"/>
</dbReference>
<name>A0A1S1YV19_FLAPC</name>
<dbReference type="InterPro" id="IPR013751">
    <property type="entry name" value="ACP_syn_III_N"/>
</dbReference>
<evidence type="ECO:0000256" key="12">
    <source>
        <dbReference type="ARBA" id="ARBA00051096"/>
    </source>
</evidence>
<dbReference type="EC" id="2.3.1.180" evidence="3 13"/>
<keyword evidence="7 13" id="KW-0276">Fatty acid metabolism</keyword>
<dbReference type="CDD" id="cd00830">
    <property type="entry name" value="KAS_III"/>
    <property type="match status" value="1"/>
</dbReference>
<feature type="domain" description="Beta-ketoacyl-[acyl-carrier-protein] synthase III N-terminal" evidence="15">
    <location>
        <begin position="109"/>
        <end position="186"/>
    </location>
</feature>
<evidence type="ECO:0000256" key="5">
    <source>
        <dbReference type="ARBA" id="ARBA00022516"/>
    </source>
</evidence>
<dbReference type="PANTHER" id="PTHR34069">
    <property type="entry name" value="3-OXOACYL-[ACYL-CARRIER-PROTEIN] SYNTHASE 3"/>
    <property type="match status" value="1"/>
</dbReference>
<feature type="region of interest" description="ACP-binding" evidence="13">
    <location>
        <begin position="254"/>
        <end position="258"/>
    </location>
</feature>
<comment type="subunit">
    <text evidence="13">Homodimer.</text>
</comment>
<reference evidence="16 17" key="1">
    <citation type="journal article" date="2012" name="Int. J. Syst. Evol. Microbiol.">
        <title>Flammeovirga pacifica sp. nov., isolated from deep-sea sediment.</title>
        <authorList>
            <person name="Xu H."/>
            <person name="Fu Y."/>
            <person name="Yang N."/>
            <person name="Ding Z."/>
            <person name="Lai Q."/>
            <person name="Zeng R."/>
        </authorList>
    </citation>
    <scope>NUCLEOTIDE SEQUENCE [LARGE SCALE GENOMIC DNA]</scope>
    <source>
        <strain evidence="17">DSM 24597 / LMG 26175 / WPAGA1</strain>
    </source>
</reference>
<dbReference type="STRING" id="915059.NH26_00220"/>
<feature type="active site" evidence="13">
    <location>
        <position position="253"/>
    </location>
</feature>
<dbReference type="GO" id="GO:0033818">
    <property type="term" value="F:beta-ketoacyl-acyl-carrier-protein synthase III activity"/>
    <property type="evidence" value="ECO:0007669"/>
    <property type="project" value="UniProtKB-UniRule"/>
</dbReference>
<dbReference type="NCBIfam" id="TIGR00747">
    <property type="entry name" value="fabH"/>
    <property type="match status" value="1"/>
</dbReference>
<dbReference type="Proteomes" id="UP000179797">
    <property type="component" value="Unassembled WGS sequence"/>
</dbReference>
<dbReference type="InterPro" id="IPR004655">
    <property type="entry name" value="FabH"/>
</dbReference>
<comment type="function">
    <text evidence="13">Catalyzes the condensation reaction of fatty acid synthesis by the addition to an acyl acceptor of two carbons from malonyl-ACP. Catalyzes the first condensation reaction which initiates fatty acid synthesis and may therefore play a role in governing the total rate of fatty acid production. Possesses both acetoacetyl-ACP synthase and acetyl transacylase activities. Its substrate specificity determines the biosynthesis of branched-chain and/or straight-chain of fatty acids.</text>
</comment>
<feature type="active site" evidence="13">
    <location>
        <position position="115"/>
    </location>
</feature>
<organism evidence="16 17">
    <name type="scientific">Flammeovirga pacifica</name>
    <dbReference type="NCBI Taxonomy" id="915059"/>
    <lineage>
        <taxon>Bacteria</taxon>
        <taxon>Pseudomonadati</taxon>
        <taxon>Bacteroidota</taxon>
        <taxon>Cytophagia</taxon>
        <taxon>Cytophagales</taxon>
        <taxon>Flammeovirgaceae</taxon>
        <taxon>Flammeovirga</taxon>
    </lineage>
</organism>
<evidence type="ECO:0000259" key="15">
    <source>
        <dbReference type="Pfam" id="PF08545"/>
    </source>
</evidence>
<evidence type="ECO:0000313" key="17">
    <source>
        <dbReference type="Proteomes" id="UP000179797"/>
    </source>
</evidence>
<gene>
    <name evidence="13" type="primary">fabH</name>
    <name evidence="16" type="ORF">NH26_00220</name>
</gene>
<evidence type="ECO:0000256" key="3">
    <source>
        <dbReference type="ARBA" id="ARBA00012333"/>
    </source>
</evidence>
<dbReference type="Pfam" id="PF08545">
    <property type="entry name" value="ACP_syn_III"/>
    <property type="match status" value="1"/>
</dbReference>
<keyword evidence="5 13" id="KW-0444">Lipid biosynthesis</keyword>
<dbReference type="Gene3D" id="3.40.47.10">
    <property type="match status" value="1"/>
</dbReference>
<keyword evidence="11 13" id="KW-0012">Acyltransferase</keyword>
<proteinExistence type="inferred from homology"/>
<dbReference type="PANTHER" id="PTHR34069:SF2">
    <property type="entry name" value="BETA-KETOACYL-[ACYL-CARRIER-PROTEIN] SYNTHASE III"/>
    <property type="match status" value="1"/>
</dbReference>
<keyword evidence="4 13" id="KW-0963">Cytoplasm</keyword>
<dbReference type="InterPro" id="IPR016039">
    <property type="entry name" value="Thiolase-like"/>
</dbReference>
<comment type="domain">
    <text evidence="13">The last Arg residue of the ACP-binding site is essential for the weak association between ACP/AcpP and FabH.</text>
</comment>